<dbReference type="PROSITE" id="PS51257">
    <property type="entry name" value="PROKAR_LIPOPROTEIN"/>
    <property type="match status" value="1"/>
</dbReference>
<dbReference type="EMBL" id="WHPF01000005">
    <property type="protein sequence ID" value="NNV55560.1"/>
    <property type="molecule type" value="Genomic_DNA"/>
</dbReference>
<evidence type="ECO:0000313" key="1">
    <source>
        <dbReference type="EMBL" id="NNV55560.1"/>
    </source>
</evidence>
<accession>A0A8J8FCK2</accession>
<keyword evidence="2" id="KW-1185">Reference proteome</keyword>
<dbReference type="Proteomes" id="UP000598971">
    <property type="component" value="Unassembled WGS sequence"/>
</dbReference>
<dbReference type="AlphaFoldDB" id="A0A8J8FCK2"/>
<evidence type="ECO:0000313" key="2">
    <source>
        <dbReference type="Proteomes" id="UP000598971"/>
    </source>
</evidence>
<name>A0A8J8FCK2_9BACT</name>
<dbReference type="RefSeq" id="WP_171607480.1">
    <property type="nucleotide sequence ID" value="NZ_WHPF01000005.1"/>
</dbReference>
<reference evidence="1" key="1">
    <citation type="submission" date="2019-10" db="EMBL/GenBank/DDBJ databases">
        <title>Draft genome sequence of Panacibacter sp. KCS-6.</title>
        <authorList>
            <person name="Yim K.J."/>
        </authorList>
    </citation>
    <scope>NUCLEOTIDE SEQUENCE</scope>
    <source>
        <strain evidence="1">KCS-6</strain>
    </source>
</reference>
<organism evidence="1 2">
    <name type="scientific">Limnovirga soli</name>
    <dbReference type="NCBI Taxonomy" id="2656915"/>
    <lineage>
        <taxon>Bacteria</taxon>
        <taxon>Pseudomonadati</taxon>
        <taxon>Bacteroidota</taxon>
        <taxon>Chitinophagia</taxon>
        <taxon>Chitinophagales</taxon>
        <taxon>Chitinophagaceae</taxon>
        <taxon>Limnovirga</taxon>
    </lineage>
</organism>
<protein>
    <recommendedName>
        <fullName evidence="3">Cytochrome c domain-containing protein</fullName>
    </recommendedName>
</protein>
<sequence length="132" mass="13843">MPKIRIAILSGLTAIVMLAISGCYKTTTIVKNPGADITETQSFANDIVPIFTKSCALSGCHVAGGKVPDLSAANAFKALADGSYIKANDPDNSVLMFWLTGKKSPVMPLGAGPDETINAKIYAWINQGAKNN</sequence>
<proteinExistence type="predicted"/>
<evidence type="ECO:0008006" key="3">
    <source>
        <dbReference type="Google" id="ProtNLM"/>
    </source>
</evidence>
<gene>
    <name evidence="1" type="ORF">GD597_08830</name>
</gene>
<comment type="caution">
    <text evidence="1">The sequence shown here is derived from an EMBL/GenBank/DDBJ whole genome shotgun (WGS) entry which is preliminary data.</text>
</comment>